<accession>A0A437J5Y3</accession>
<gene>
    <name evidence="2" type="ORF">ENE74_13140</name>
</gene>
<reference evidence="2 3" key="1">
    <citation type="submission" date="2019-01" db="EMBL/GenBank/DDBJ databases">
        <authorList>
            <person name="Chen W.-M."/>
        </authorList>
    </citation>
    <scope>NUCLEOTIDE SEQUENCE [LARGE SCALE GENOMIC DNA]</scope>
    <source>
        <strain evidence="2 3">TLA-22</strain>
    </source>
</reference>
<dbReference type="InterPro" id="IPR002539">
    <property type="entry name" value="MaoC-like_dom"/>
</dbReference>
<dbReference type="PANTHER" id="PTHR42993">
    <property type="entry name" value="MAOC-LIKE DEHYDRATASE DOMAIN-CONTAINING PROTEIN"/>
    <property type="match status" value="1"/>
</dbReference>
<comment type="caution">
    <text evidence="2">The sequence shown here is derived from an EMBL/GenBank/DDBJ whole genome shotgun (WGS) entry which is preliminary data.</text>
</comment>
<organism evidence="2 3">
    <name type="scientific">Sphingobium algorifonticola</name>
    <dbReference type="NCBI Taxonomy" id="2008318"/>
    <lineage>
        <taxon>Bacteria</taxon>
        <taxon>Pseudomonadati</taxon>
        <taxon>Pseudomonadota</taxon>
        <taxon>Alphaproteobacteria</taxon>
        <taxon>Sphingomonadales</taxon>
        <taxon>Sphingomonadaceae</taxon>
        <taxon>Sphingobium</taxon>
    </lineage>
</organism>
<keyword evidence="3" id="KW-1185">Reference proteome</keyword>
<name>A0A437J5Y3_9SPHN</name>
<dbReference type="AlphaFoldDB" id="A0A437J5Y3"/>
<evidence type="ECO:0000313" key="3">
    <source>
        <dbReference type="Proteomes" id="UP000282977"/>
    </source>
</evidence>
<dbReference type="PANTHER" id="PTHR42993:SF1">
    <property type="entry name" value="MAOC-LIKE DEHYDRATASE DOMAIN-CONTAINING PROTEIN"/>
    <property type="match status" value="1"/>
</dbReference>
<dbReference type="CDD" id="cd03450">
    <property type="entry name" value="NodN"/>
    <property type="match status" value="1"/>
</dbReference>
<dbReference type="EMBL" id="RZUL01000004">
    <property type="protein sequence ID" value="RVT40360.1"/>
    <property type="molecule type" value="Genomic_DNA"/>
</dbReference>
<evidence type="ECO:0000259" key="1">
    <source>
        <dbReference type="Pfam" id="PF01575"/>
    </source>
</evidence>
<dbReference type="InterPro" id="IPR029069">
    <property type="entry name" value="HotDog_dom_sf"/>
</dbReference>
<proteinExistence type="predicted"/>
<evidence type="ECO:0000313" key="2">
    <source>
        <dbReference type="EMBL" id="RVT40360.1"/>
    </source>
</evidence>
<dbReference type="Gene3D" id="3.10.129.10">
    <property type="entry name" value="Hotdog Thioesterase"/>
    <property type="match status" value="1"/>
</dbReference>
<dbReference type="Pfam" id="PF01575">
    <property type="entry name" value="MaoC_dehydratas"/>
    <property type="match status" value="1"/>
</dbReference>
<sequence length="154" mass="17240">MIEYYAPAEGQLRVSDWLVLDQDRLTTFGEVTLDPDPLHVDPDFAREHGPFGTTISFGFLTASLLTYFFRQSLRGSAPGYALNYGFNRLRLPQVVPVGSRVRGVFGLLGAEDRGAGKVLMRYDTRVEIEGEDKPALVAEWLTMWVDDGIVRKKG</sequence>
<dbReference type="OrthoDB" id="9801735at2"/>
<protein>
    <submittedName>
        <fullName evidence="2">MaoC family dehydratase</fullName>
    </submittedName>
</protein>
<dbReference type="InterPro" id="IPR039375">
    <property type="entry name" value="NodN-like"/>
</dbReference>
<dbReference type="SUPFAM" id="SSF54637">
    <property type="entry name" value="Thioesterase/thiol ester dehydrase-isomerase"/>
    <property type="match status" value="1"/>
</dbReference>
<feature type="domain" description="MaoC-like" evidence="1">
    <location>
        <begin position="11"/>
        <end position="115"/>
    </location>
</feature>
<dbReference type="Proteomes" id="UP000282977">
    <property type="component" value="Unassembled WGS sequence"/>
</dbReference>